<dbReference type="Pfam" id="PF03500">
    <property type="entry name" value="Cellsynth_D"/>
    <property type="match status" value="1"/>
</dbReference>
<dbReference type="Gene3D" id="3.30.70.2590">
    <property type="match status" value="1"/>
</dbReference>
<dbReference type="Proteomes" id="UP000325255">
    <property type="component" value="Unassembled WGS sequence"/>
</dbReference>
<keyword evidence="2" id="KW-1185">Reference proteome</keyword>
<dbReference type="AlphaFoldDB" id="A0A5M6J2H4"/>
<gene>
    <name evidence="1" type="ORF">F1189_00825</name>
</gene>
<proteinExistence type="predicted"/>
<sequence>MVSLFLRAFAAEIDAQAGVAGRDALLRTVGRKMAQLAPLAPVSSLEALEAEMNGVLAGIRWGRTRVTLHEAERAVIFTHAGLPGVGGAGEPPGMWLAAALEGLYETWMGSQPGADPAMKARRVTGGTADGLVIRYTRGSAG</sequence>
<dbReference type="InterPro" id="IPR022798">
    <property type="entry name" value="BcsD_bac"/>
</dbReference>
<evidence type="ECO:0000313" key="2">
    <source>
        <dbReference type="Proteomes" id="UP000325255"/>
    </source>
</evidence>
<protein>
    <submittedName>
        <fullName evidence="1">Cellulose synthase</fullName>
    </submittedName>
</protein>
<reference evidence="1 2" key="1">
    <citation type="submission" date="2019-09" db="EMBL/GenBank/DDBJ databases">
        <title>Genome sequence of Rhodovastum atsumiense, a diverse member of the Acetobacteraceae family of non-sulfur purple photosynthetic bacteria.</title>
        <authorList>
            <person name="Meyer T."/>
            <person name="Kyndt J."/>
        </authorList>
    </citation>
    <scope>NUCLEOTIDE SEQUENCE [LARGE SCALE GENOMIC DNA]</scope>
    <source>
        <strain evidence="1 2">DSM 21279</strain>
    </source>
</reference>
<accession>A0A5M6J2H4</accession>
<evidence type="ECO:0000313" key="1">
    <source>
        <dbReference type="EMBL" id="KAA5614704.1"/>
    </source>
</evidence>
<dbReference type="OrthoDB" id="6078279at2"/>
<comment type="caution">
    <text evidence="1">The sequence shown here is derived from an EMBL/GenBank/DDBJ whole genome shotgun (WGS) entry which is preliminary data.</text>
</comment>
<organism evidence="1 2">
    <name type="scientific">Rhodovastum atsumiense</name>
    <dbReference type="NCBI Taxonomy" id="504468"/>
    <lineage>
        <taxon>Bacteria</taxon>
        <taxon>Pseudomonadati</taxon>
        <taxon>Pseudomonadota</taxon>
        <taxon>Alphaproteobacteria</taxon>
        <taxon>Acetobacterales</taxon>
        <taxon>Acetobacteraceae</taxon>
        <taxon>Rhodovastum</taxon>
    </lineage>
</organism>
<dbReference type="GO" id="GO:0030244">
    <property type="term" value="P:cellulose biosynthetic process"/>
    <property type="evidence" value="ECO:0007669"/>
    <property type="project" value="InterPro"/>
</dbReference>
<dbReference type="PRINTS" id="PR01442">
    <property type="entry name" value="CELLSNTHASED"/>
</dbReference>
<dbReference type="EMBL" id="VWPK01000001">
    <property type="protein sequence ID" value="KAA5614704.1"/>
    <property type="molecule type" value="Genomic_DNA"/>
</dbReference>
<dbReference type="Gene3D" id="1.20.5.3790">
    <property type="match status" value="1"/>
</dbReference>
<dbReference type="InterPro" id="IPR038470">
    <property type="entry name" value="Cellsynth_D_sf"/>
</dbReference>
<name>A0A5M6J2H4_9PROT</name>